<evidence type="ECO:0000256" key="1">
    <source>
        <dbReference type="ARBA" id="ARBA00001974"/>
    </source>
</evidence>
<dbReference type="RefSeq" id="WP_269332998.1">
    <property type="nucleotide sequence ID" value="NZ_JAMZFT010000002.1"/>
</dbReference>
<protein>
    <submittedName>
        <fullName evidence="16">Ferredoxin reductase family protein</fullName>
    </submittedName>
</protein>
<gene>
    <name evidence="16" type="ORF">NJQ99_11620</name>
</gene>
<dbReference type="InterPro" id="IPR013130">
    <property type="entry name" value="Fe3_Rdtase_TM_dom"/>
</dbReference>
<accession>A0A9J6PF32</accession>
<feature type="transmembrane region" description="Helical" evidence="14">
    <location>
        <begin position="75"/>
        <end position="94"/>
    </location>
</feature>
<evidence type="ECO:0000256" key="7">
    <source>
        <dbReference type="ARBA" id="ARBA00022827"/>
    </source>
</evidence>
<keyword evidence="3" id="KW-0285">Flavoprotein</keyword>
<keyword evidence="17" id="KW-1185">Reference proteome</keyword>
<keyword evidence="11" id="KW-0411">Iron-sulfur</keyword>
<dbReference type="Proteomes" id="UP001055804">
    <property type="component" value="Unassembled WGS sequence"/>
</dbReference>
<dbReference type="GO" id="GO:0016491">
    <property type="term" value="F:oxidoreductase activity"/>
    <property type="evidence" value="ECO:0007669"/>
    <property type="project" value="UniProtKB-KW"/>
</dbReference>
<dbReference type="CDD" id="cd06198">
    <property type="entry name" value="FNR_like_3"/>
    <property type="match status" value="1"/>
</dbReference>
<proteinExistence type="predicted"/>
<feature type="domain" description="FAD-binding FR-type" evidence="15">
    <location>
        <begin position="203"/>
        <end position="304"/>
    </location>
</feature>
<comment type="cofactor">
    <cofactor evidence="13">
        <name>[2Fe-2S] cluster</name>
        <dbReference type="ChEBI" id="CHEBI:190135"/>
    </cofactor>
</comment>
<keyword evidence="4 14" id="KW-0812">Transmembrane</keyword>
<evidence type="ECO:0000256" key="11">
    <source>
        <dbReference type="ARBA" id="ARBA00023014"/>
    </source>
</evidence>
<feature type="transmembrane region" description="Helical" evidence="14">
    <location>
        <begin position="114"/>
        <end position="135"/>
    </location>
</feature>
<evidence type="ECO:0000256" key="10">
    <source>
        <dbReference type="ARBA" id="ARBA00023004"/>
    </source>
</evidence>
<keyword evidence="8 14" id="KW-1133">Transmembrane helix</keyword>
<dbReference type="Gene3D" id="3.40.50.80">
    <property type="entry name" value="Nucleotide-binding domain of ferredoxin-NADP reductase (FNR) module"/>
    <property type="match status" value="1"/>
</dbReference>
<dbReference type="GO" id="GO:0051537">
    <property type="term" value="F:2 iron, 2 sulfur cluster binding"/>
    <property type="evidence" value="ECO:0007669"/>
    <property type="project" value="UniProtKB-KW"/>
</dbReference>
<evidence type="ECO:0000256" key="3">
    <source>
        <dbReference type="ARBA" id="ARBA00022630"/>
    </source>
</evidence>
<keyword evidence="5" id="KW-0001">2Fe-2S</keyword>
<evidence type="ECO:0000256" key="4">
    <source>
        <dbReference type="ARBA" id="ARBA00022692"/>
    </source>
</evidence>
<evidence type="ECO:0000256" key="6">
    <source>
        <dbReference type="ARBA" id="ARBA00022723"/>
    </source>
</evidence>
<keyword evidence="12 14" id="KW-0472">Membrane</keyword>
<dbReference type="GO" id="GO:0016020">
    <property type="term" value="C:membrane"/>
    <property type="evidence" value="ECO:0007669"/>
    <property type="project" value="UniProtKB-SubCell"/>
</dbReference>
<feature type="transmembrane region" description="Helical" evidence="14">
    <location>
        <begin position="178"/>
        <end position="198"/>
    </location>
</feature>
<evidence type="ECO:0000256" key="13">
    <source>
        <dbReference type="ARBA" id="ARBA00034078"/>
    </source>
</evidence>
<dbReference type="PROSITE" id="PS51384">
    <property type="entry name" value="FAD_FR"/>
    <property type="match status" value="1"/>
</dbReference>
<comment type="subcellular location">
    <subcellularLocation>
        <location evidence="2">Membrane</location>
        <topology evidence="2">Multi-pass membrane protein</topology>
    </subcellularLocation>
</comment>
<dbReference type="PANTHER" id="PTHR47354">
    <property type="entry name" value="NADH OXIDOREDUCTASE HCR"/>
    <property type="match status" value="1"/>
</dbReference>
<dbReference type="GO" id="GO:0046872">
    <property type="term" value="F:metal ion binding"/>
    <property type="evidence" value="ECO:0007669"/>
    <property type="project" value="UniProtKB-KW"/>
</dbReference>
<evidence type="ECO:0000256" key="5">
    <source>
        <dbReference type="ARBA" id="ARBA00022714"/>
    </source>
</evidence>
<comment type="cofactor">
    <cofactor evidence="1">
        <name>FAD</name>
        <dbReference type="ChEBI" id="CHEBI:57692"/>
    </cofactor>
</comment>
<dbReference type="InterPro" id="IPR050415">
    <property type="entry name" value="MRET"/>
</dbReference>
<feature type="transmembrane region" description="Helical" evidence="14">
    <location>
        <begin position="37"/>
        <end position="54"/>
    </location>
</feature>
<evidence type="ECO:0000256" key="12">
    <source>
        <dbReference type="ARBA" id="ARBA00023136"/>
    </source>
</evidence>
<evidence type="ECO:0000256" key="9">
    <source>
        <dbReference type="ARBA" id="ARBA00023002"/>
    </source>
</evidence>
<dbReference type="InterPro" id="IPR017938">
    <property type="entry name" value="Riboflavin_synthase-like_b-brl"/>
</dbReference>
<dbReference type="InterPro" id="IPR017927">
    <property type="entry name" value="FAD-bd_FR_type"/>
</dbReference>
<name>A0A9J6PF32_9PROT</name>
<dbReference type="PRINTS" id="PR00371">
    <property type="entry name" value="FPNCR"/>
</dbReference>
<dbReference type="AlphaFoldDB" id="A0A9J6PF32"/>
<sequence length="439" mass="47511">MHAGLLLPLYVLIVLAPLALAALQDKPRRPFLDEVSSGLALAAFAVLLAEFVLSGRFRTVSGRIGMDVTMRLHQLLARTALALVLLHPFLYTTPLNPPLPWDPTRQMTLFLGDGALVSGVAAYLLLPALVLTAIFRDGLGMTYERWRLLHGLGALALAGAGAHHVLVAGRYSSDPVLAGFWVLLLALAAASLAWVYAVKPLLQTRRPYRVGQVRKVALRTWELHIAPDGHAGLPFRAGQFVWLNVGHSPFSLAENPFSIASAPAEGPEIRFLIKEAGDFTGRIGAVAPGTRAWIDGPYGHLTREGRSGEGIALIAGGVGIAPLLSILRQMRREGDPRPAVLLHGNRVGEQIVHEEELRALEAEGALRVVHVLSDPPDGWQGETGLPDADLIARVFGFEGANRWLFFLCGPPVMMEVCEKALLAMGVPPRQIVMELFSYD</sequence>
<organism evidence="16 17">
    <name type="scientific">Futiania mangrovi</name>
    <dbReference type="NCBI Taxonomy" id="2959716"/>
    <lineage>
        <taxon>Bacteria</taxon>
        <taxon>Pseudomonadati</taxon>
        <taxon>Pseudomonadota</taxon>
        <taxon>Alphaproteobacteria</taxon>
        <taxon>Futianiales</taxon>
        <taxon>Futianiaceae</taxon>
        <taxon>Futiania</taxon>
    </lineage>
</organism>
<evidence type="ECO:0000256" key="14">
    <source>
        <dbReference type="SAM" id="Phobius"/>
    </source>
</evidence>
<dbReference type="EMBL" id="JAMZFT010000002">
    <property type="protein sequence ID" value="MCP1337062.1"/>
    <property type="molecule type" value="Genomic_DNA"/>
</dbReference>
<evidence type="ECO:0000313" key="17">
    <source>
        <dbReference type="Proteomes" id="UP001055804"/>
    </source>
</evidence>
<evidence type="ECO:0000256" key="2">
    <source>
        <dbReference type="ARBA" id="ARBA00004141"/>
    </source>
</evidence>
<dbReference type="SUPFAM" id="SSF63380">
    <property type="entry name" value="Riboflavin synthase domain-like"/>
    <property type="match status" value="1"/>
</dbReference>
<dbReference type="PANTHER" id="PTHR47354:SF8">
    <property type="entry name" value="1,2-PHENYLACETYL-COA EPOXIDASE, SUBUNIT E"/>
    <property type="match status" value="1"/>
</dbReference>
<keyword evidence="9" id="KW-0560">Oxidoreductase</keyword>
<keyword evidence="7" id="KW-0274">FAD</keyword>
<evidence type="ECO:0000259" key="15">
    <source>
        <dbReference type="PROSITE" id="PS51384"/>
    </source>
</evidence>
<dbReference type="GO" id="GO:0050660">
    <property type="term" value="F:flavin adenine dinucleotide binding"/>
    <property type="evidence" value="ECO:0007669"/>
    <property type="project" value="TreeGrafter"/>
</dbReference>
<reference evidence="16" key="1">
    <citation type="submission" date="2022-06" db="EMBL/GenBank/DDBJ databases">
        <title>Isolation and Genomics of Futiania mangrovii gen. nov., sp. nov., a Rare and Metabolically-versatile member in the Class Alphaproteobacteria.</title>
        <authorList>
            <person name="Liu L."/>
            <person name="Huang W.-C."/>
            <person name="Pan J."/>
            <person name="Li J."/>
            <person name="Huang Y."/>
            <person name="Du H."/>
            <person name="Liu Y."/>
            <person name="Li M."/>
        </authorList>
    </citation>
    <scope>NUCLEOTIDE SEQUENCE</scope>
    <source>
        <strain evidence="16">FT118</strain>
    </source>
</reference>
<evidence type="ECO:0000313" key="16">
    <source>
        <dbReference type="EMBL" id="MCP1337062.1"/>
    </source>
</evidence>
<keyword evidence="10" id="KW-0408">Iron</keyword>
<dbReference type="Pfam" id="PF01794">
    <property type="entry name" value="Ferric_reduct"/>
    <property type="match status" value="1"/>
</dbReference>
<dbReference type="Gene3D" id="2.40.30.10">
    <property type="entry name" value="Translation factors"/>
    <property type="match status" value="1"/>
</dbReference>
<dbReference type="SUPFAM" id="SSF52343">
    <property type="entry name" value="Ferredoxin reductase-like, C-terminal NADP-linked domain"/>
    <property type="match status" value="1"/>
</dbReference>
<dbReference type="Pfam" id="PF00175">
    <property type="entry name" value="NAD_binding_1"/>
    <property type="match status" value="1"/>
</dbReference>
<evidence type="ECO:0000256" key="8">
    <source>
        <dbReference type="ARBA" id="ARBA00022989"/>
    </source>
</evidence>
<dbReference type="InterPro" id="IPR001433">
    <property type="entry name" value="OxRdtase_FAD/NAD-bd"/>
</dbReference>
<keyword evidence="6" id="KW-0479">Metal-binding</keyword>
<dbReference type="PRINTS" id="PR00410">
    <property type="entry name" value="PHEHYDRXLASE"/>
</dbReference>
<dbReference type="InterPro" id="IPR039261">
    <property type="entry name" value="FNR_nucleotide-bd"/>
</dbReference>
<comment type="caution">
    <text evidence="16">The sequence shown here is derived from an EMBL/GenBank/DDBJ whole genome shotgun (WGS) entry which is preliminary data.</text>
</comment>
<dbReference type="InterPro" id="IPR001709">
    <property type="entry name" value="Flavoprot_Pyr_Nucl_cyt_Rdtase"/>
</dbReference>
<feature type="transmembrane region" description="Helical" evidence="14">
    <location>
        <begin position="147"/>
        <end position="166"/>
    </location>
</feature>